<evidence type="ECO:0000256" key="1">
    <source>
        <dbReference type="ARBA" id="ARBA00022679"/>
    </source>
</evidence>
<organism evidence="3 4">
    <name type="scientific">Mesorhizobium delmotii</name>
    <dbReference type="NCBI Taxonomy" id="1631247"/>
    <lineage>
        <taxon>Bacteria</taxon>
        <taxon>Pseudomonadati</taxon>
        <taxon>Pseudomonadota</taxon>
        <taxon>Alphaproteobacteria</taxon>
        <taxon>Hyphomicrobiales</taxon>
        <taxon>Phyllobacteriaceae</taxon>
        <taxon>Mesorhizobium</taxon>
    </lineage>
</organism>
<dbReference type="GO" id="GO:0016757">
    <property type="term" value="F:glycosyltransferase activity"/>
    <property type="evidence" value="ECO:0007669"/>
    <property type="project" value="UniProtKB-ARBA"/>
</dbReference>
<evidence type="ECO:0000313" key="3">
    <source>
        <dbReference type="EMBL" id="SJM29732.1"/>
    </source>
</evidence>
<keyword evidence="4" id="KW-1185">Reference proteome</keyword>
<evidence type="ECO:0000259" key="2">
    <source>
        <dbReference type="Pfam" id="PF13439"/>
    </source>
</evidence>
<dbReference type="AlphaFoldDB" id="A0A2P9AF30"/>
<dbReference type="GO" id="GO:0009103">
    <property type="term" value="P:lipopolysaccharide biosynthetic process"/>
    <property type="evidence" value="ECO:0007669"/>
    <property type="project" value="TreeGrafter"/>
</dbReference>
<feature type="domain" description="Glycosyltransferase subfamily 4-like N-terminal" evidence="2">
    <location>
        <begin position="18"/>
        <end position="223"/>
    </location>
</feature>
<dbReference type="SUPFAM" id="SSF53756">
    <property type="entry name" value="UDP-Glycosyltransferase/glycogen phosphorylase"/>
    <property type="match status" value="1"/>
</dbReference>
<keyword evidence="1 3" id="KW-0808">Transferase</keyword>
<accession>A0A2P9AF30</accession>
<dbReference type="Pfam" id="PF13692">
    <property type="entry name" value="Glyco_trans_1_4"/>
    <property type="match status" value="1"/>
</dbReference>
<dbReference type="PANTHER" id="PTHR46401">
    <property type="entry name" value="GLYCOSYLTRANSFERASE WBBK-RELATED"/>
    <property type="match status" value="1"/>
</dbReference>
<protein>
    <submittedName>
        <fullName evidence="3">Putative glucosyltransferase</fullName>
    </submittedName>
</protein>
<dbReference type="Gene3D" id="3.40.50.2000">
    <property type="entry name" value="Glycogen Phosphorylase B"/>
    <property type="match status" value="2"/>
</dbReference>
<dbReference type="RefSeq" id="WP_123147144.1">
    <property type="nucleotide sequence ID" value="NZ_FUIG01000013.1"/>
</dbReference>
<dbReference type="Proteomes" id="UP000245698">
    <property type="component" value="Unassembled WGS sequence"/>
</dbReference>
<proteinExistence type="predicted"/>
<evidence type="ECO:0000313" key="4">
    <source>
        <dbReference type="Proteomes" id="UP000245698"/>
    </source>
</evidence>
<dbReference type="EMBL" id="FUIG01000013">
    <property type="protein sequence ID" value="SJM29732.1"/>
    <property type="molecule type" value="Genomic_DNA"/>
</dbReference>
<name>A0A2P9AF30_9HYPH</name>
<dbReference type="PANTHER" id="PTHR46401:SF2">
    <property type="entry name" value="GLYCOSYLTRANSFERASE WBBK-RELATED"/>
    <property type="match status" value="1"/>
</dbReference>
<dbReference type="InterPro" id="IPR028098">
    <property type="entry name" value="Glyco_trans_4-like_N"/>
</dbReference>
<sequence>MGANSLRVLHILGGALGSGAGRGALTLHLALRARGVDSRILGRVERRTPPDYHAVRLGGVARLITSVRTRIYSWRLSRNIVDRGAPYFPIGVGLNPHKHPLYSWADIIHIQWAHASTMGPEFWEVLAKEDRPVVFTLRDMWLFTGGCHFSSGCSGYLDGCQSCPILKPEAHSVASDDLARKRRTYTSGMAFIAISKDVAQNAQLSTALAKHKIRVISNAIPIDKFAIIDKFIARDTLGLDSSKYVIGIGAIDLSDPRKGGDIIPRLLEEFSEHSDVEWAVFGGNFSYKNDNIRYFGMVKDYETLNMIYSAADLFVMPSLHETFGKTTAEAMAAGTPVVAFASTPAQEIIEESVTGWTVPHNDVESLVTKIRNVMAMDRGKLRAMGVKGREAVTKRYSPDVAALEHIKLYCDLLGLADES</sequence>
<reference evidence="4" key="1">
    <citation type="submission" date="2016-12" db="EMBL/GenBank/DDBJ databases">
        <authorList>
            <person name="Brunel B."/>
        </authorList>
    </citation>
    <scope>NUCLEOTIDE SEQUENCE [LARGE SCALE GENOMIC DNA]</scope>
</reference>
<dbReference type="Pfam" id="PF13439">
    <property type="entry name" value="Glyco_transf_4"/>
    <property type="match status" value="1"/>
</dbReference>
<gene>
    <name evidence="3" type="ORF">BQ8482_111662</name>
</gene>